<accession>A0A6J4MPZ7</accession>
<feature type="compositionally biased region" description="Basic and acidic residues" evidence="1">
    <location>
        <begin position="140"/>
        <end position="163"/>
    </location>
</feature>
<sequence length="232" mass="24810">AHSGDRHGARRLLGLRGGCGDRIRGPIHGRGDDRDGPGPCGGAPAPGRPRRVAGRGRLQEPGPGRRDGRPRQLHGTPGRDRGRAGDRPCGPGARGGRLHALGAPRLRGHRGRPASRRRRHRCAERTGLLPGDRARRPHRDRAGLHERARGGAPDRHRPGHLDRLGGGGGRGRTRRLRRDRARDAAGPRHHLGGAPRPRGRSAPCLAEAALSARTRRPAPGRGPAAPARARRV</sequence>
<feature type="compositionally biased region" description="Low complexity" evidence="1">
    <location>
        <begin position="219"/>
        <end position="232"/>
    </location>
</feature>
<organism evidence="2">
    <name type="scientific">uncultured Microvirga sp</name>
    <dbReference type="NCBI Taxonomy" id="412392"/>
    <lineage>
        <taxon>Bacteria</taxon>
        <taxon>Pseudomonadati</taxon>
        <taxon>Pseudomonadota</taxon>
        <taxon>Alphaproteobacteria</taxon>
        <taxon>Hyphomicrobiales</taxon>
        <taxon>Methylobacteriaceae</taxon>
        <taxon>Microvirga</taxon>
        <taxon>environmental samples</taxon>
    </lineage>
</organism>
<feature type="non-terminal residue" evidence="2">
    <location>
        <position position="232"/>
    </location>
</feature>
<name>A0A6J4MPZ7_9HYPH</name>
<feature type="compositionally biased region" description="Basic and acidic residues" evidence="1">
    <location>
        <begin position="19"/>
        <end position="36"/>
    </location>
</feature>
<evidence type="ECO:0000313" key="2">
    <source>
        <dbReference type="EMBL" id="CAA9365576.1"/>
    </source>
</evidence>
<dbReference type="AlphaFoldDB" id="A0A6J4MPZ7"/>
<dbReference type="EMBL" id="CADCUC010000717">
    <property type="protein sequence ID" value="CAA9365576.1"/>
    <property type="molecule type" value="Genomic_DNA"/>
</dbReference>
<protein>
    <submittedName>
        <fullName evidence="2">tRNA threonylcarbamoyladenosine biosynthesis protein TsaB</fullName>
    </submittedName>
</protein>
<proteinExistence type="predicted"/>
<feature type="compositionally biased region" description="Basic residues" evidence="1">
    <location>
        <begin position="106"/>
        <end position="122"/>
    </location>
</feature>
<evidence type="ECO:0000256" key="1">
    <source>
        <dbReference type="SAM" id="MobiDB-lite"/>
    </source>
</evidence>
<gene>
    <name evidence="2" type="ORF">AVDCRST_MAG90-3350</name>
</gene>
<feature type="non-terminal residue" evidence="2">
    <location>
        <position position="1"/>
    </location>
</feature>
<reference evidence="2" key="1">
    <citation type="submission" date="2020-02" db="EMBL/GenBank/DDBJ databases">
        <authorList>
            <person name="Meier V. D."/>
        </authorList>
    </citation>
    <scope>NUCLEOTIDE SEQUENCE</scope>
    <source>
        <strain evidence="2">AVDCRST_MAG90</strain>
    </source>
</reference>
<feature type="compositionally biased region" description="Basic and acidic residues" evidence="1">
    <location>
        <begin position="77"/>
        <end position="86"/>
    </location>
</feature>
<feature type="region of interest" description="Disordered" evidence="1">
    <location>
        <begin position="1"/>
        <end position="232"/>
    </location>
</feature>